<dbReference type="InterPro" id="IPR020806">
    <property type="entry name" value="PKS_PP-bd"/>
</dbReference>
<reference evidence="7 8" key="1">
    <citation type="journal article" date="2006" name="Nature">
        <title>Insights from the genome of the biotrophic fungal plant pathogen Ustilago maydis.</title>
        <authorList>
            <person name="Kamper J."/>
            <person name="Kahmann R."/>
            <person name="Bolker M."/>
            <person name="Ma L.J."/>
            <person name="Brefort T."/>
            <person name="Saville B.J."/>
            <person name="Banuett F."/>
            <person name="Kronstad J.W."/>
            <person name="Gold S.E."/>
            <person name="Muller O."/>
            <person name="Perlin M.H."/>
            <person name="Wosten H.A."/>
            <person name="de Vries R."/>
            <person name="Ruiz-Herrera J."/>
            <person name="Reynaga-Pena C.G."/>
            <person name="Snetselaar K."/>
            <person name="McCann M."/>
            <person name="Perez-Martin J."/>
            <person name="Feldbrugge M."/>
            <person name="Basse C.W."/>
            <person name="Steinberg G."/>
            <person name="Ibeas J.I."/>
            <person name="Holloman W."/>
            <person name="Guzman P."/>
            <person name="Farman M."/>
            <person name="Stajich J.E."/>
            <person name="Sentandreu R."/>
            <person name="Gonzalez-Prieto J.M."/>
            <person name="Kennell J.C."/>
            <person name="Molina L."/>
            <person name="Schirawski J."/>
            <person name="Mendoza-Mendoza A."/>
            <person name="Greilinger D."/>
            <person name="Munch K."/>
            <person name="Rossel N."/>
            <person name="Scherer M."/>
            <person name="Vranes M."/>
            <person name="Ladendorf O."/>
            <person name="Vincon V."/>
            <person name="Fuchs U."/>
            <person name="Sandrock B."/>
            <person name="Meng S."/>
            <person name="Ho E.C."/>
            <person name="Cahill M.J."/>
            <person name="Boyce K.J."/>
            <person name="Klose J."/>
            <person name="Klosterman S.J."/>
            <person name="Deelstra H.J."/>
            <person name="Ortiz-Castellanos L."/>
            <person name="Li W."/>
            <person name="Sanchez-Alonso P."/>
            <person name="Schreier P.H."/>
            <person name="Hauser-Hahn I."/>
            <person name="Vaupel M."/>
            <person name="Koopmann E."/>
            <person name="Friedrich G."/>
            <person name="Voss H."/>
            <person name="Schluter T."/>
            <person name="Margolis J."/>
            <person name="Platt D."/>
            <person name="Swimmer C."/>
            <person name="Gnirke A."/>
            <person name="Chen F."/>
            <person name="Vysotskaia V."/>
            <person name="Mannhaupt G."/>
            <person name="Guldener U."/>
            <person name="Munsterkotter M."/>
            <person name="Haase D."/>
            <person name="Oesterheld M."/>
            <person name="Mewes H.W."/>
            <person name="Mauceli E.W."/>
            <person name="DeCaprio D."/>
            <person name="Wade C.M."/>
            <person name="Butler J."/>
            <person name="Young S."/>
            <person name="Jaffe D.B."/>
            <person name="Calvo S."/>
            <person name="Nusbaum C."/>
            <person name="Galagan J."/>
            <person name="Birren B.W."/>
        </authorList>
    </citation>
    <scope>NUCLEOTIDE SEQUENCE [LARGE SCALE GENOMIC DNA]</scope>
    <source>
        <strain evidence="8">DSM 14603 / FGSC 9021 / UM521</strain>
    </source>
</reference>
<organism evidence="7 8">
    <name type="scientific">Mycosarcoma maydis</name>
    <name type="common">Corn smut fungus</name>
    <name type="synonym">Ustilago maydis</name>
    <dbReference type="NCBI Taxonomy" id="5270"/>
    <lineage>
        <taxon>Eukaryota</taxon>
        <taxon>Fungi</taxon>
        <taxon>Dikarya</taxon>
        <taxon>Basidiomycota</taxon>
        <taxon>Ustilaginomycotina</taxon>
        <taxon>Ustilaginomycetes</taxon>
        <taxon>Ustilaginales</taxon>
        <taxon>Ustilaginaceae</taxon>
        <taxon>Mycosarcoma</taxon>
    </lineage>
</organism>
<dbReference type="InterPro" id="IPR016039">
    <property type="entry name" value="Thiolase-like"/>
</dbReference>
<dbReference type="Gene3D" id="1.10.1200.10">
    <property type="entry name" value="ACP-like"/>
    <property type="match status" value="2"/>
</dbReference>
<evidence type="ECO:0000259" key="6">
    <source>
        <dbReference type="PROSITE" id="PS52004"/>
    </source>
</evidence>
<keyword evidence="8" id="KW-1185">Reference proteome</keyword>
<dbReference type="Pfam" id="PF22621">
    <property type="entry name" value="CurL-like_PKS_C"/>
    <property type="match status" value="1"/>
</dbReference>
<dbReference type="Pfam" id="PF02801">
    <property type="entry name" value="Ketoacyl-synt_C"/>
    <property type="match status" value="1"/>
</dbReference>
<evidence type="ECO:0000256" key="4">
    <source>
        <dbReference type="SAM" id="MobiDB-lite"/>
    </source>
</evidence>
<dbReference type="Gene3D" id="3.40.50.1820">
    <property type="entry name" value="alpha/beta hydrolase"/>
    <property type="match status" value="1"/>
</dbReference>
<dbReference type="Gene3D" id="3.30.70.3290">
    <property type="match status" value="1"/>
</dbReference>
<protein>
    <recommendedName>
        <fullName evidence="9">Polyketide synthase</fullName>
    </recommendedName>
</protein>
<dbReference type="GeneID" id="23566013"/>
<keyword evidence="1" id="KW-0596">Phosphopantetheine</keyword>
<dbReference type="VEuPathDB" id="FungiDB:UMAG_06414"/>
<dbReference type="GO" id="GO:0031177">
    <property type="term" value="F:phosphopantetheine binding"/>
    <property type="evidence" value="ECO:0007669"/>
    <property type="project" value="InterPro"/>
</dbReference>
<dbReference type="Pfam" id="PF00109">
    <property type="entry name" value="ketoacyl-synt"/>
    <property type="match status" value="1"/>
</dbReference>
<evidence type="ECO:0000256" key="1">
    <source>
        <dbReference type="ARBA" id="ARBA00022450"/>
    </source>
</evidence>
<dbReference type="KEGG" id="uma:UMAG_06414"/>
<evidence type="ECO:0000313" key="7">
    <source>
        <dbReference type="EMBL" id="KIS65714.1"/>
    </source>
</evidence>
<dbReference type="STRING" id="237631.A0A0D1DMG7"/>
<dbReference type="PANTHER" id="PTHR43775">
    <property type="entry name" value="FATTY ACID SYNTHASE"/>
    <property type="match status" value="1"/>
</dbReference>
<evidence type="ECO:0000259" key="5">
    <source>
        <dbReference type="PROSITE" id="PS50075"/>
    </source>
</evidence>
<dbReference type="InterPro" id="IPR009081">
    <property type="entry name" value="PP-bd_ACP"/>
</dbReference>
<feature type="region of interest" description="Disordered" evidence="4">
    <location>
        <begin position="1599"/>
        <end position="1619"/>
    </location>
</feature>
<dbReference type="InterPro" id="IPR014030">
    <property type="entry name" value="Ketoacyl_synth_N"/>
</dbReference>
<keyword evidence="3" id="KW-0808">Transferase</keyword>
<dbReference type="InterPro" id="IPR050091">
    <property type="entry name" value="PKS_NRPS_Biosynth_Enz"/>
</dbReference>
<dbReference type="Pfam" id="PF00975">
    <property type="entry name" value="Thioesterase"/>
    <property type="match status" value="1"/>
</dbReference>
<dbReference type="PANTHER" id="PTHR43775:SF37">
    <property type="entry name" value="SI:DKEY-61P9.11"/>
    <property type="match status" value="1"/>
</dbReference>
<dbReference type="ESTHER" id="ustma-q4p0e9">
    <property type="family name" value="Thioesterase"/>
</dbReference>
<feature type="domain" description="Carrier" evidence="5">
    <location>
        <begin position="1750"/>
        <end position="1827"/>
    </location>
</feature>
<accession>A0A0D1DMG7</accession>
<dbReference type="InterPro" id="IPR014031">
    <property type="entry name" value="Ketoacyl_synth_C"/>
</dbReference>
<dbReference type="Proteomes" id="UP000000561">
    <property type="component" value="Chromosome 23"/>
</dbReference>
<name>A0A0D1DMG7_MYCMD</name>
<dbReference type="InParanoid" id="A0A0D1DMG7"/>
<proteinExistence type="predicted"/>
<dbReference type="eggNOG" id="KOG1202">
    <property type="taxonomic scope" value="Eukaryota"/>
</dbReference>
<dbReference type="InterPro" id="IPR020841">
    <property type="entry name" value="PKS_Beta-ketoAc_synthase_dom"/>
</dbReference>
<evidence type="ECO:0008006" key="9">
    <source>
        <dbReference type="Google" id="ProtNLM"/>
    </source>
</evidence>
<dbReference type="InterPro" id="IPR036736">
    <property type="entry name" value="ACP-like_sf"/>
</dbReference>
<dbReference type="InterPro" id="IPR001227">
    <property type="entry name" value="Ac_transferase_dom_sf"/>
</dbReference>
<gene>
    <name evidence="7" type="ORF">UMAG_06414</name>
</gene>
<feature type="domain" description="Carrier" evidence="5">
    <location>
        <begin position="1625"/>
        <end position="1700"/>
    </location>
</feature>
<dbReference type="InterPro" id="IPR029058">
    <property type="entry name" value="AB_hydrolase_fold"/>
</dbReference>
<dbReference type="RefSeq" id="XP_011392698.1">
    <property type="nucleotide sequence ID" value="XM_011394396.1"/>
</dbReference>
<dbReference type="Pfam" id="PF00550">
    <property type="entry name" value="PP-binding"/>
    <property type="match status" value="2"/>
</dbReference>
<dbReference type="SUPFAM" id="SSF53901">
    <property type="entry name" value="Thiolase-like"/>
    <property type="match status" value="2"/>
</dbReference>
<feature type="domain" description="Ketosynthase family 3 (KS3)" evidence="6">
    <location>
        <begin position="500"/>
        <end position="937"/>
    </location>
</feature>
<dbReference type="OrthoDB" id="329835at2759"/>
<dbReference type="GO" id="GO:0004312">
    <property type="term" value="F:fatty acid synthase activity"/>
    <property type="evidence" value="ECO:0000318"/>
    <property type="project" value="GO_Central"/>
</dbReference>
<sequence>MSAAILPSSAISFDSTFSSFDNAVPSDDSQKFDPPSPPPLPRASVIVFGSQGSDFLNAFDAIIGLSHYHAELAAFLSLALTAVRAELQSVASRYHHVPESDEFTTTGQRKAEVELLASLPPFEPFAGLRTLVDFHRRSQQKDPTINGVLLCLLQTASVVAVCCVAHHDQDDPHAPSTASGLKRAWKALTQPCSHLLGYCTGALSAFSLREMVEHEATASSVDIWAYAKDAIRAIRICFWISLRSAHARLRLISADDSATASDPWSFLVSVKDPDLIQNVYLYLARFNDLEQQRPLDKPIPLVVSARALNQISIAGLPRQLQRFKAYLLEHLGSKCKMFSLKLFSPYHMSDLAPEADLVMRDLEHRKLVDPSNLSPSLKSLWETKNANILSEANLQEALRVLVATNLCATADWNAMVDQLVSLEGELPRSMHPEDRVVVSFCPGASLGADIAMRLSSLHDSCDSNGSVVHIDVSAALSEHLMHPYYSGLDVPFVSQSDVNGEEVVIVSMACRFPGEVCNPDQFWTCLETGRSTVTEIPKHLFDIDAYYGDGVNQTMARHMHALPENVVKSMDARLFSMSPKEIEQLDPQHRLVMLCSYEALERAGYSAEANSPSSFDGKRIAVCMAASWDDYRENASWNIGSYFITGNIRAFIPGHVSFSLNWEGPSVSVDSLECSAVSALQWSRRALLSGQCDVALAGAVNVLTQPQMFIAMDKEGILSRTGTNATFSSKLDGKTRGDGCGVLLLKRRSTALRDGDKILATLPAARTTYHGSAHESEEASTNQSRFLARVMSEASVRASDLIHIEASGFHTQQAEAAEFESFSRLLPQSQGDRSSQVRDRISVASSRPNIGAGEAVSAMASVIKAVLMFQQGSVPRQISISDPSELQPSITAICAGSSLFVPTQARRLPSDRDHEGRHVILVNSLASTNCHGVVLVGAPTTDDVAPLQIRSKALDATFTRTEGTWVFLLSAKTRESAEMLRKALIDYLRRDVNLADLSYTLTCRRTHHPFRLSVVASDKDELVRSLRTAEFIEAKALADLPAFGLVLRHPERSACQNMEGSLDLIVGLRDRFEELTSVMGYSEIPADTERKLNLKQVCLALLLDDCGVHPLSFHGSYDLMQLLQRSFPAAKESDLSKRFTWIHIGSLISISTTEAAEQAKPAGSVADGQNQQRSLLSTLGSLHQKGHCIRWIEYFRPLLAKLNFIETLPTYLFNLQQHWMEYHDRDLLPRSASKEGQGGQRIRHISDGVLYSPSSQVEAWVSPSQPLLSEQTAADDRLRTYSSSLFDEAAAALLSEASPGALIAELVVEAIKEACESIEGTVEAYEHRPVRLYELFLAEVVKQWPATGKVKLSVKSVQQTGNRSEGTVQISFDATTSPVGECRYEWITQTNMHQRWWKLQKLLAEKISTIKDKGELFSPKLIYKTLGVDPTTTTMSIHSAYLDCQSSEAVVCNTIRTHTSAVGQIALPQLLSSLEEIARWFVGDKPSSADGKLTFIGVDELLICADWLDSLTRPAGASVSYTAYISQSHTDGSLRASTDGLELDILILDGMHKVVGELSRLRLAKCNSTAKKTTSKCASESTLALSSGVKTVSGSFPVQEPVEQHKEPRSTSAKPVAGRQSSRAMGLHAKVLDVLASELGVAVEEMKPTVKFADLGLDSLMSLVCISTLETMNLGLDIPQSLFMECDSPAELLQFIREQVSDGTDVGQLGPDESTNATEQVQGSDAVVQLSPSANAAETQLTATTGQGSSAVEEAMKAIRCTVETELGVDLGSIDEDANLADLGMDSLMSLLVLGNLSGTLPIELPSSLFMDCSSLGEIRSFMTSQLGAARDCARSDTVDQRDSNSQIAFFLPPVKKPILIREGSSSGMDPPLFLLPEGAGMATVYQQFPGIDRAIYSINSPFLADTSAWTGGIAQIARYYLESIKLIQPVGPWLVGGWSFGGMAAFEIARLLADCGGDKDRVAGLFILDSPSPEYPPLPMSILDWINSAPEVRDMAPPTMSAKLIAHFRATVDSLVGWEPTTMRAADEASKPLPKTWYIVAEQALPGKMEDVKELNETVRWLFRSKRAEKSGADGWQHLIPHHLTVIGVAEANHFTMVRRPNVGQVAHILQNACRNALLN</sequence>
<dbReference type="Pfam" id="PF16073">
    <property type="entry name" value="SAT"/>
    <property type="match status" value="1"/>
</dbReference>
<dbReference type="OMA" id="WKDSIWA"/>
<dbReference type="Gene3D" id="3.40.47.10">
    <property type="match status" value="1"/>
</dbReference>
<evidence type="ECO:0000256" key="2">
    <source>
        <dbReference type="ARBA" id="ARBA00022553"/>
    </source>
</evidence>
<dbReference type="InterPro" id="IPR032088">
    <property type="entry name" value="SAT"/>
</dbReference>
<dbReference type="CDD" id="cd00833">
    <property type="entry name" value="PKS"/>
    <property type="match status" value="1"/>
</dbReference>
<dbReference type="InterPro" id="IPR006162">
    <property type="entry name" value="Ppantetheine_attach_site"/>
</dbReference>
<dbReference type="SMART" id="SM00825">
    <property type="entry name" value="PKS_KS"/>
    <property type="match status" value="1"/>
</dbReference>
<dbReference type="GO" id="GO:0044550">
    <property type="term" value="P:secondary metabolite biosynthetic process"/>
    <property type="evidence" value="ECO:0000318"/>
    <property type="project" value="GO_Central"/>
</dbReference>
<dbReference type="Gene3D" id="3.40.366.10">
    <property type="entry name" value="Malonyl-Coenzyme A Acyl Carrier Protein, domain 2"/>
    <property type="match status" value="1"/>
</dbReference>
<dbReference type="SUPFAM" id="SSF53474">
    <property type="entry name" value="alpha/beta-Hydrolases"/>
    <property type="match status" value="1"/>
</dbReference>
<dbReference type="PROSITE" id="PS52004">
    <property type="entry name" value="KS3_2"/>
    <property type="match status" value="1"/>
</dbReference>
<dbReference type="PROSITE" id="PS50075">
    <property type="entry name" value="CARRIER"/>
    <property type="match status" value="2"/>
</dbReference>
<dbReference type="InterPro" id="IPR001031">
    <property type="entry name" value="Thioesterase"/>
</dbReference>
<keyword evidence="2" id="KW-0597">Phosphoprotein</keyword>
<evidence type="ECO:0000313" key="8">
    <source>
        <dbReference type="Proteomes" id="UP000000561"/>
    </source>
</evidence>
<dbReference type="EMBL" id="CM003162">
    <property type="protein sequence ID" value="KIS65714.1"/>
    <property type="molecule type" value="Genomic_DNA"/>
</dbReference>
<dbReference type="GO" id="GO:0006633">
    <property type="term" value="P:fatty acid biosynthetic process"/>
    <property type="evidence" value="ECO:0000318"/>
    <property type="project" value="GO_Central"/>
</dbReference>
<dbReference type="SUPFAM" id="SSF47336">
    <property type="entry name" value="ACP-like"/>
    <property type="match status" value="2"/>
</dbReference>
<dbReference type="SMART" id="SM00823">
    <property type="entry name" value="PKS_PP"/>
    <property type="match status" value="2"/>
</dbReference>
<dbReference type="PROSITE" id="PS00012">
    <property type="entry name" value="PHOSPHOPANTETHEINE"/>
    <property type="match status" value="1"/>
</dbReference>
<evidence type="ECO:0000256" key="3">
    <source>
        <dbReference type="ARBA" id="ARBA00022679"/>
    </source>
</evidence>